<dbReference type="Proteomes" id="UP001240643">
    <property type="component" value="Unassembled WGS sequence"/>
</dbReference>
<protein>
    <recommendedName>
        <fullName evidence="5">DUF31 domain-containing protein</fullName>
    </recommendedName>
</protein>
<dbReference type="PROSITE" id="PS51257">
    <property type="entry name" value="PROKAR_LIPOPROTEIN"/>
    <property type="match status" value="1"/>
</dbReference>
<evidence type="ECO:0000256" key="1">
    <source>
        <dbReference type="SAM" id="MobiDB-lite"/>
    </source>
</evidence>
<comment type="caution">
    <text evidence="3">The sequence shown here is derived from an EMBL/GenBank/DDBJ whole genome shotgun (WGS) entry which is preliminary data.</text>
</comment>
<feature type="region of interest" description="Disordered" evidence="1">
    <location>
        <begin position="32"/>
        <end position="55"/>
    </location>
</feature>
<reference evidence="3" key="1">
    <citation type="submission" date="2023-07" db="EMBL/GenBank/DDBJ databases">
        <title>Genomic Encyclopedia of Type Strains, Phase IV (KMG-IV): sequencing the most valuable type-strain genomes for metagenomic binning, comparative biology and taxonomic classification.</title>
        <authorList>
            <person name="Goeker M."/>
        </authorList>
    </citation>
    <scope>NUCLEOTIDE SEQUENCE [LARGE SCALE GENOMIC DNA]</scope>
    <source>
        <strain evidence="3">DSM 21204</strain>
    </source>
</reference>
<feature type="signal peptide" evidence="2">
    <location>
        <begin position="1"/>
        <end position="24"/>
    </location>
</feature>
<evidence type="ECO:0000313" key="3">
    <source>
        <dbReference type="EMBL" id="MDQ0513650.1"/>
    </source>
</evidence>
<organism evidence="3 4">
    <name type="scientific">Mycoplasmoides fastidiosum</name>
    <dbReference type="NCBI Taxonomy" id="92758"/>
    <lineage>
        <taxon>Bacteria</taxon>
        <taxon>Bacillati</taxon>
        <taxon>Mycoplasmatota</taxon>
        <taxon>Mycoplasmoidales</taxon>
        <taxon>Mycoplasmoidaceae</taxon>
        <taxon>Mycoplasmoides</taxon>
    </lineage>
</organism>
<keyword evidence="4" id="KW-1185">Reference proteome</keyword>
<proteinExistence type="predicted"/>
<dbReference type="EMBL" id="JAUSWO010000001">
    <property type="protein sequence ID" value="MDQ0513650.1"/>
    <property type="molecule type" value="Genomic_DNA"/>
</dbReference>
<keyword evidence="2" id="KW-0732">Signal</keyword>
<feature type="chain" id="PRO_5045527893" description="DUF31 domain-containing protein" evidence="2">
    <location>
        <begin position="25"/>
        <end position="548"/>
    </location>
</feature>
<sequence length="548" mass="61211">MRFWKRFVTIVSLSGLILTACSQGVDPFADSKFENDDGWTDPSHNNDGTETGEKAPEVFNAPATRTTSWNGVQNQIRTHDVRNNLYRLPDYQKNLEVFKYINSRAISLVTRAPSSPSATVTTPTINYGTGWILGAANQATVKNQDRSYYVLTSTSLANTFWKNTTTGNFFEFSYSPFFQKFLADYELPGENNLLGLNNESVRSWQRLGRNVSNYYPVSFTADELHWNATNFKTNFYQYFKYEEDNTDRNSGQSQQNQPAESVTTASVLTASSSETPAATESDPTPTTTPSDQTKSSPSPSSTRRGSTFSQQDHSGEAESYDNKKFALNFSVIKLNFSQAYNKAKNEENLGMTNYLDYLQKNVAETENDTLFNAETDGKGYLVAFPQIGNNQQVSTLNLEVNGWSTTNLVLDSKTTGVDGSLLNVRTTNSGSAWETFYNPANEFYGHNLQSTSGLTGSIFLNYYPDKPLNSRFQLSAINTTDLSLNRTRGYRSTGDLTYFTRFVVGKQYDLINGSNTKTAEAPVSTNNLCHYLNTKKAADNQVRSLSYC</sequence>
<gene>
    <name evidence="3" type="ORF">J2Z62_000088</name>
</gene>
<feature type="region of interest" description="Disordered" evidence="1">
    <location>
        <begin position="245"/>
        <end position="319"/>
    </location>
</feature>
<accession>A0ABU0LY97</accession>
<name>A0ABU0LY97_9BACT</name>
<dbReference type="RefSeq" id="WP_256547655.1">
    <property type="nucleotide sequence ID" value="NZ_CP101809.1"/>
</dbReference>
<feature type="compositionally biased region" description="Low complexity" evidence="1">
    <location>
        <begin position="259"/>
        <end position="309"/>
    </location>
</feature>
<evidence type="ECO:0008006" key="5">
    <source>
        <dbReference type="Google" id="ProtNLM"/>
    </source>
</evidence>
<evidence type="ECO:0000313" key="4">
    <source>
        <dbReference type="Proteomes" id="UP001240643"/>
    </source>
</evidence>
<evidence type="ECO:0000256" key="2">
    <source>
        <dbReference type="SAM" id="SignalP"/>
    </source>
</evidence>
<feature type="compositionally biased region" description="Polar residues" evidence="1">
    <location>
        <begin position="248"/>
        <end position="258"/>
    </location>
</feature>